<feature type="domain" description="Histidine kinase" evidence="14">
    <location>
        <begin position="92"/>
        <end position="309"/>
    </location>
</feature>
<keyword evidence="10 13" id="KW-1133">Transmembrane helix</keyword>
<evidence type="ECO:0000256" key="7">
    <source>
        <dbReference type="ARBA" id="ARBA00022741"/>
    </source>
</evidence>
<evidence type="ECO:0000256" key="11">
    <source>
        <dbReference type="ARBA" id="ARBA00023012"/>
    </source>
</evidence>
<accession>A0ABY5JLH5</accession>
<feature type="transmembrane region" description="Helical" evidence="13">
    <location>
        <begin position="6"/>
        <end position="22"/>
    </location>
</feature>
<dbReference type="Gene3D" id="3.30.565.10">
    <property type="entry name" value="Histidine kinase-like ATPase, C-terminal domain"/>
    <property type="match status" value="1"/>
</dbReference>
<evidence type="ECO:0000256" key="10">
    <source>
        <dbReference type="ARBA" id="ARBA00022989"/>
    </source>
</evidence>
<dbReference type="EC" id="2.7.13.3" evidence="3"/>
<dbReference type="SMART" id="SM00387">
    <property type="entry name" value="HATPase_c"/>
    <property type="match status" value="1"/>
</dbReference>
<keyword evidence="5" id="KW-0808">Transferase</keyword>
<dbReference type="InterPro" id="IPR005467">
    <property type="entry name" value="His_kinase_dom"/>
</dbReference>
<evidence type="ECO:0000256" key="6">
    <source>
        <dbReference type="ARBA" id="ARBA00022692"/>
    </source>
</evidence>
<keyword evidence="16" id="KW-1185">Reference proteome</keyword>
<dbReference type="InterPro" id="IPR036097">
    <property type="entry name" value="HisK_dim/P_sf"/>
</dbReference>
<evidence type="ECO:0000256" key="8">
    <source>
        <dbReference type="ARBA" id="ARBA00022777"/>
    </source>
</evidence>
<dbReference type="PRINTS" id="PR00344">
    <property type="entry name" value="BCTRLSENSOR"/>
</dbReference>
<dbReference type="EMBL" id="CP101914">
    <property type="protein sequence ID" value="UUI01153.1"/>
    <property type="molecule type" value="Genomic_DNA"/>
</dbReference>
<evidence type="ECO:0000259" key="14">
    <source>
        <dbReference type="PROSITE" id="PS50109"/>
    </source>
</evidence>
<keyword evidence="11" id="KW-0902">Two-component regulatory system</keyword>
<dbReference type="InterPro" id="IPR004358">
    <property type="entry name" value="Sig_transdc_His_kin-like_C"/>
</dbReference>
<dbReference type="SMART" id="SM00388">
    <property type="entry name" value="HisKA"/>
    <property type="match status" value="1"/>
</dbReference>
<comment type="subcellular location">
    <subcellularLocation>
        <location evidence="2">Membrane</location>
        <topology evidence="2">Multi-pass membrane protein</topology>
    </subcellularLocation>
</comment>
<evidence type="ECO:0000256" key="4">
    <source>
        <dbReference type="ARBA" id="ARBA00022553"/>
    </source>
</evidence>
<keyword evidence="4" id="KW-0597">Phosphoprotein</keyword>
<evidence type="ECO:0000313" key="15">
    <source>
        <dbReference type="EMBL" id="UUI01153.1"/>
    </source>
</evidence>
<dbReference type="GO" id="GO:0016301">
    <property type="term" value="F:kinase activity"/>
    <property type="evidence" value="ECO:0007669"/>
    <property type="project" value="UniProtKB-KW"/>
</dbReference>
<gene>
    <name evidence="15" type="ORF">NP439_13895</name>
</gene>
<evidence type="ECO:0000256" key="9">
    <source>
        <dbReference type="ARBA" id="ARBA00022840"/>
    </source>
</evidence>
<dbReference type="PANTHER" id="PTHR45528">
    <property type="entry name" value="SENSOR HISTIDINE KINASE CPXA"/>
    <property type="match status" value="1"/>
</dbReference>
<reference evidence="15" key="1">
    <citation type="submission" date="2022-07" db="EMBL/GenBank/DDBJ databases">
        <title>FELIX.</title>
        <authorList>
            <person name="Wan K.H."/>
            <person name="Park S."/>
            <person name="Lawrence Q."/>
            <person name="Eichenberger J.P."/>
            <person name="Booth B.W."/>
            <person name="Piaggio A.J."/>
            <person name="Chandler J.C."/>
            <person name="Franklin A.B."/>
            <person name="Celniker S.E."/>
        </authorList>
    </citation>
    <scope>NUCLEOTIDE SEQUENCE</scope>
    <source>
        <strain evidence="15">QA-1986 374</strain>
    </source>
</reference>
<dbReference type="Pfam" id="PF02518">
    <property type="entry name" value="HATPase_c"/>
    <property type="match status" value="1"/>
</dbReference>
<dbReference type="InterPro" id="IPR050398">
    <property type="entry name" value="HssS/ArlS-like"/>
</dbReference>
<keyword evidence="12 13" id="KW-0472">Membrane</keyword>
<evidence type="ECO:0000256" key="2">
    <source>
        <dbReference type="ARBA" id="ARBA00004141"/>
    </source>
</evidence>
<evidence type="ECO:0000256" key="13">
    <source>
        <dbReference type="SAM" id="Phobius"/>
    </source>
</evidence>
<evidence type="ECO:0000256" key="3">
    <source>
        <dbReference type="ARBA" id="ARBA00012438"/>
    </source>
</evidence>
<dbReference type="PANTHER" id="PTHR45528:SF8">
    <property type="entry name" value="HISTIDINE KINASE"/>
    <property type="match status" value="1"/>
</dbReference>
<evidence type="ECO:0000256" key="12">
    <source>
        <dbReference type="ARBA" id="ARBA00023136"/>
    </source>
</evidence>
<dbReference type="SUPFAM" id="SSF55874">
    <property type="entry name" value="ATPase domain of HSP90 chaperone/DNA topoisomerase II/histidine kinase"/>
    <property type="match status" value="1"/>
</dbReference>
<keyword evidence="9" id="KW-0067">ATP-binding</keyword>
<comment type="catalytic activity">
    <reaction evidence="1">
        <text>ATP + protein L-histidine = ADP + protein N-phospho-L-histidine.</text>
        <dbReference type="EC" id="2.7.13.3"/>
    </reaction>
</comment>
<keyword evidence="6 13" id="KW-0812">Transmembrane</keyword>
<sequence>MIYIFISVILILTGIIIFLYRSKVVRDKQIKYMHEKLDKIISEQTSENLLVFTDDKELIPLLIGINNLLNHNKKILADYTKKEESIRKMISNISHDLKTPLTVIVGYLEMIKSNKVIEKELGKEVHKAYEKAVELLALINTFFDLAKLESGDKELQLEKIHINEVCRKCILEFYEILTNQGLDVSVNIPDEPIYVAGNEEALDRILRNLISNAIKYGSDGQVVGLNLEYDDAFVYIEVWDKGKGIDEMNKENVFERLYTLEDSRNKLYQGSGLGLTITKRLVESLEGDISLTSKAYEKTVFTVKLKKLVSQTN</sequence>
<evidence type="ECO:0000256" key="1">
    <source>
        <dbReference type="ARBA" id="ARBA00000085"/>
    </source>
</evidence>
<dbReference type="Proteomes" id="UP001059773">
    <property type="component" value="Chromosome"/>
</dbReference>
<dbReference type="RefSeq" id="WP_256706583.1">
    <property type="nucleotide sequence ID" value="NZ_CP101914.1"/>
</dbReference>
<dbReference type="Pfam" id="PF00512">
    <property type="entry name" value="HisKA"/>
    <property type="match status" value="1"/>
</dbReference>
<dbReference type="CDD" id="cd00082">
    <property type="entry name" value="HisKA"/>
    <property type="match status" value="1"/>
</dbReference>
<dbReference type="InterPro" id="IPR036890">
    <property type="entry name" value="HATPase_C_sf"/>
</dbReference>
<dbReference type="Gene3D" id="1.10.287.130">
    <property type="match status" value="1"/>
</dbReference>
<dbReference type="SUPFAM" id="SSF47384">
    <property type="entry name" value="Homodimeric domain of signal transducing histidine kinase"/>
    <property type="match status" value="1"/>
</dbReference>
<dbReference type="PROSITE" id="PS50109">
    <property type="entry name" value="HIS_KIN"/>
    <property type="match status" value="1"/>
</dbReference>
<evidence type="ECO:0000256" key="5">
    <source>
        <dbReference type="ARBA" id="ARBA00022679"/>
    </source>
</evidence>
<protein>
    <recommendedName>
        <fullName evidence="3">histidine kinase</fullName>
        <ecNumber evidence="3">2.7.13.3</ecNumber>
    </recommendedName>
</protein>
<keyword evidence="8 15" id="KW-0418">Kinase</keyword>
<organism evidence="15 16">
    <name type="scientific">Oceanobacillus jeddahense</name>
    <dbReference type="NCBI Taxonomy" id="1462527"/>
    <lineage>
        <taxon>Bacteria</taxon>
        <taxon>Bacillati</taxon>
        <taxon>Bacillota</taxon>
        <taxon>Bacilli</taxon>
        <taxon>Bacillales</taxon>
        <taxon>Bacillaceae</taxon>
        <taxon>Oceanobacillus</taxon>
    </lineage>
</organism>
<proteinExistence type="predicted"/>
<evidence type="ECO:0000313" key="16">
    <source>
        <dbReference type="Proteomes" id="UP001059773"/>
    </source>
</evidence>
<dbReference type="InterPro" id="IPR003594">
    <property type="entry name" value="HATPase_dom"/>
</dbReference>
<name>A0ABY5JLH5_9BACI</name>
<dbReference type="InterPro" id="IPR003661">
    <property type="entry name" value="HisK_dim/P_dom"/>
</dbReference>
<keyword evidence="7" id="KW-0547">Nucleotide-binding</keyword>